<organism evidence="1">
    <name type="scientific">Sesamum latifolium</name>
    <dbReference type="NCBI Taxonomy" id="2727402"/>
    <lineage>
        <taxon>Eukaryota</taxon>
        <taxon>Viridiplantae</taxon>
        <taxon>Streptophyta</taxon>
        <taxon>Embryophyta</taxon>
        <taxon>Tracheophyta</taxon>
        <taxon>Spermatophyta</taxon>
        <taxon>Magnoliopsida</taxon>
        <taxon>eudicotyledons</taxon>
        <taxon>Gunneridae</taxon>
        <taxon>Pentapetalae</taxon>
        <taxon>asterids</taxon>
        <taxon>lamiids</taxon>
        <taxon>Lamiales</taxon>
        <taxon>Pedaliaceae</taxon>
        <taxon>Sesamum</taxon>
    </lineage>
</organism>
<evidence type="ECO:0000313" key="1">
    <source>
        <dbReference type="EMBL" id="KAL0420917.1"/>
    </source>
</evidence>
<dbReference type="AlphaFoldDB" id="A0AAW2UWT4"/>
<comment type="caution">
    <text evidence="1">The sequence shown here is derived from an EMBL/GenBank/DDBJ whole genome shotgun (WGS) entry which is preliminary data.</text>
</comment>
<name>A0AAW2UWT4_9LAMI</name>
<proteinExistence type="predicted"/>
<gene>
    <name evidence="1" type="ORF">Slati_3114600</name>
</gene>
<protein>
    <submittedName>
        <fullName evidence="1">Uncharacterized protein</fullName>
    </submittedName>
</protein>
<accession>A0AAW2UWT4</accession>
<reference evidence="1" key="1">
    <citation type="submission" date="2020-06" db="EMBL/GenBank/DDBJ databases">
        <authorList>
            <person name="Li T."/>
            <person name="Hu X."/>
            <person name="Zhang T."/>
            <person name="Song X."/>
            <person name="Zhang H."/>
            <person name="Dai N."/>
            <person name="Sheng W."/>
            <person name="Hou X."/>
            <person name="Wei L."/>
        </authorList>
    </citation>
    <scope>NUCLEOTIDE SEQUENCE</scope>
    <source>
        <strain evidence="1">KEN1</strain>
        <tissue evidence="1">Leaf</tissue>
    </source>
</reference>
<dbReference type="EMBL" id="JACGWN010000011">
    <property type="protein sequence ID" value="KAL0420917.1"/>
    <property type="molecule type" value="Genomic_DNA"/>
</dbReference>
<reference evidence="1" key="2">
    <citation type="journal article" date="2024" name="Plant">
        <title>Genomic evolution and insights into agronomic trait innovations of Sesamum species.</title>
        <authorList>
            <person name="Miao H."/>
            <person name="Wang L."/>
            <person name="Qu L."/>
            <person name="Liu H."/>
            <person name="Sun Y."/>
            <person name="Le M."/>
            <person name="Wang Q."/>
            <person name="Wei S."/>
            <person name="Zheng Y."/>
            <person name="Lin W."/>
            <person name="Duan Y."/>
            <person name="Cao H."/>
            <person name="Xiong S."/>
            <person name="Wang X."/>
            <person name="Wei L."/>
            <person name="Li C."/>
            <person name="Ma Q."/>
            <person name="Ju M."/>
            <person name="Zhao R."/>
            <person name="Li G."/>
            <person name="Mu C."/>
            <person name="Tian Q."/>
            <person name="Mei H."/>
            <person name="Zhang T."/>
            <person name="Gao T."/>
            <person name="Zhang H."/>
        </authorList>
    </citation>
    <scope>NUCLEOTIDE SEQUENCE</scope>
    <source>
        <strain evidence="1">KEN1</strain>
    </source>
</reference>
<sequence length="102" mass="11494">MTSTRSVREGLIEWDKTRFDHVRGHVKELEKQLEALMEDPISARIVLEEGSCVASWKNSCLERKFCGSSEGRLNGLLRKIGTLFISMRGLVLGGVRTLCWNG</sequence>